<feature type="signal peptide" evidence="5">
    <location>
        <begin position="1"/>
        <end position="24"/>
    </location>
</feature>
<dbReference type="Gene3D" id="3.80.10.10">
    <property type="entry name" value="Ribonuclease Inhibitor"/>
    <property type="match status" value="2"/>
</dbReference>
<proteinExistence type="predicted"/>
<dbReference type="SMART" id="SM00364">
    <property type="entry name" value="LRR_BAC"/>
    <property type="match status" value="6"/>
</dbReference>
<dbReference type="SMART" id="SM00365">
    <property type="entry name" value="LRR_SD22"/>
    <property type="match status" value="4"/>
</dbReference>
<evidence type="ECO:0000313" key="6">
    <source>
        <dbReference type="EMBL" id="KAJ6224050.1"/>
    </source>
</evidence>
<keyword evidence="4" id="KW-0812">Transmembrane</keyword>
<evidence type="ECO:0000256" key="4">
    <source>
        <dbReference type="SAM" id="Phobius"/>
    </source>
</evidence>
<dbReference type="AlphaFoldDB" id="A0A9Q0RRW1"/>
<dbReference type="SUPFAM" id="SSF52058">
    <property type="entry name" value="L domain-like"/>
    <property type="match status" value="1"/>
</dbReference>
<dbReference type="PROSITE" id="PS51450">
    <property type="entry name" value="LRR"/>
    <property type="match status" value="3"/>
</dbReference>
<dbReference type="InterPro" id="IPR003591">
    <property type="entry name" value="Leu-rich_rpt_typical-subtyp"/>
</dbReference>
<name>A0A9Q0RRW1_BLOTA</name>
<comment type="caution">
    <text evidence="6">The sequence shown here is derived from an EMBL/GenBank/DDBJ whole genome shotgun (WGS) entry which is preliminary data.</text>
</comment>
<protein>
    <submittedName>
        <fullName evidence="6">Uncharacterized protein</fullName>
    </submittedName>
</protein>
<dbReference type="InterPro" id="IPR032675">
    <property type="entry name" value="LRR_dom_sf"/>
</dbReference>
<dbReference type="PRINTS" id="PR00019">
    <property type="entry name" value="LEURICHRPT"/>
</dbReference>
<keyword evidence="4" id="KW-0472">Membrane</keyword>
<gene>
    <name evidence="6" type="ORF">RDWZM_002595</name>
</gene>
<keyword evidence="7" id="KW-1185">Reference proteome</keyword>
<dbReference type="OMA" id="DMGTMPI"/>
<dbReference type="PANTHER" id="PTHR24366:SF96">
    <property type="entry name" value="LEUCINE RICH REPEAT CONTAINING 53"/>
    <property type="match status" value="1"/>
</dbReference>
<keyword evidence="1" id="KW-0433">Leucine-rich repeat</keyword>
<keyword evidence="4" id="KW-1133">Transmembrane helix</keyword>
<reference evidence="6" key="1">
    <citation type="submission" date="2022-12" db="EMBL/GenBank/DDBJ databases">
        <title>Genome assemblies of Blomia tropicalis.</title>
        <authorList>
            <person name="Cui Y."/>
        </authorList>
    </citation>
    <scope>NUCLEOTIDE SEQUENCE</scope>
    <source>
        <tissue evidence="6">Adult mites</tissue>
    </source>
</reference>
<evidence type="ECO:0000256" key="3">
    <source>
        <dbReference type="SAM" id="MobiDB-lite"/>
    </source>
</evidence>
<organism evidence="6 7">
    <name type="scientific">Blomia tropicalis</name>
    <name type="common">Mite</name>
    <dbReference type="NCBI Taxonomy" id="40697"/>
    <lineage>
        <taxon>Eukaryota</taxon>
        <taxon>Metazoa</taxon>
        <taxon>Ecdysozoa</taxon>
        <taxon>Arthropoda</taxon>
        <taxon>Chelicerata</taxon>
        <taxon>Arachnida</taxon>
        <taxon>Acari</taxon>
        <taxon>Acariformes</taxon>
        <taxon>Sarcoptiformes</taxon>
        <taxon>Astigmata</taxon>
        <taxon>Glycyphagoidea</taxon>
        <taxon>Echimyopodidae</taxon>
        <taxon>Blomia</taxon>
    </lineage>
</organism>
<accession>A0A9Q0RRW1</accession>
<dbReference type="PANTHER" id="PTHR24366">
    <property type="entry name" value="IG(IMMUNOGLOBULIN) AND LRR(LEUCINE RICH REPEAT) DOMAINS"/>
    <property type="match status" value="1"/>
</dbReference>
<dbReference type="Pfam" id="PF13855">
    <property type="entry name" value="LRR_8"/>
    <property type="match status" value="3"/>
</dbReference>
<keyword evidence="2" id="KW-0677">Repeat</keyword>
<dbReference type="Proteomes" id="UP001142055">
    <property type="component" value="Chromosome 1"/>
</dbReference>
<sequence length="677" mass="75758">MEPFVRYLVVVSFLLFANHISCNGSLFSASLPDRCPSPPCTCHVDSLERKHVTCASIGMTSIPIHKMDHQTQVLNVTAPNGIYNSISLGRIFSNLTELMEIHITRSRLPAIGRSTFCPVNTCSVQSCNSSVRLLNLSDNSIQMLRDDDFNCLALLAILDLSDNYLQELPSAVFRQLSHLNELRLARNRLAQLVPLMFYGLNNLKLLDLSHNPLQTIGNDVLNNVPQLKSLLLFGCQLTRIDNNVFNSLSNLEYLDLSNNRLKHFGSNAFTSLSQLQVLRLDGNSITVLPDNIFTGLSLDQLHLSRNLINPLTGCTFCGSKVRLLDLSSNKLTSFTPIMLEPIANSLEWLNLDYNQQLIDPPSSLVALLQPLRRLRHLSIVGLRLNESLPESVFDGLRYLTFLNLSSNSFQELSGRLVSTLVNLESLDISRNELTFLDPSALQTISRMTDLQRIHFDGNPFSCYRCHILPFIDWLNGDPQAYWNVCKRTSPEIGCAQCSTPESLINRYLHEPDLHRSLEWCTNPEVQLRLTASEPQVGLILAFLIILSLIAVILVVVAVYRKHGAVYYTQEDKFTSSEKIFTGHGGHVGWSQTHSDGRLVSLNSTQYTMSRQNTIFSPQSSLEQANSNRPNDPTSSGDVDPIDPMQGVCDSCANSTAVKQVCSTIFYPILYIKFSISY</sequence>
<keyword evidence="5" id="KW-0732">Signal</keyword>
<evidence type="ECO:0000313" key="7">
    <source>
        <dbReference type="Proteomes" id="UP001142055"/>
    </source>
</evidence>
<feature type="chain" id="PRO_5040472402" evidence="5">
    <location>
        <begin position="25"/>
        <end position="677"/>
    </location>
</feature>
<evidence type="ECO:0000256" key="1">
    <source>
        <dbReference type="ARBA" id="ARBA00022614"/>
    </source>
</evidence>
<feature type="transmembrane region" description="Helical" evidence="4">
    <location>
        <begin position="536"/>
        <end position="559"/>
    </location>
</feature>
<dbReference type="SMART" id="SM00369">
    <property type="entry name" value="LRR_TYP"/>
    <property type="match status" value="13"/>
</dbReference>
<dbReference type="InterPro" id="IPR001611">
    <property type="entry name" value="Leu-rich_rpt"/>
</dbReference>
<evidence type="ECO:0000256" key="2">
    <source>
        <dbReference type="ARBA" id="ARBA00022737"/>
    </source>
</evidence>
<dbReference type="EMBL" id="JAPWDV010000001">
    <property type="protein sequence ID" value="KAJ6224050.1"/>
    <property type="molecule type" value="Genomic_DNA"/>
</dbReference>
<feature type="compositionally biased region" description="Polar residues" evidence="3">
    <location>
        <begin position="617"/>
        <end position="636"/>
    </location>
</feature>
<feature type="region of interest" description="Disordered" evidence="3">
    <location>
        <begin position="617"/>
        <end position="639"/>
    </location>
</feature>
<evidence type="ECO:0000256" key="5">
    <source>
        <dbReference type="SAM" id="SignalP"/>
    </source>
</evidence>